<organism evidence="1 2">
    <name type="scientific">Xenopus laevis</name>
    <name type="common">African clawed frog</name>
    <dbReference type="NCBI Taxonomy" id="8355"/>
    <lineage>
        <taxon>Eukaryota</taxon>
        <taxon>Metazoa</taxon>
        <taxon>Chordata</taxon>
        <taxon>Craniata</taxon>
        <taxon>Vertebrata</taxon>
        <taxon>Euteleostomi</taxon>
        <taxon>Amphibia</taxon>
        <taxon>Batrachia</taxon>
        <taxon>Anura</taxon>
        <taxon>Pipoidea</taxon>
        <taxon>Pipidae</taxon>
        <taxon>Xenopodinae</taxon>
        <taxon>Xenopus</taxon>
        <taxon>Xenopus</taxon>
    </lineage>
</organism>
<dbReference type="AlphaFoldDB" id="A0A974H838"/>
<proteinExistence type="predicted"/>
<gene>
    <name evidence="1" type="ORF">XELAEV_18039671mg</name>
</gene>
<name>A0A974H838_XENLA</name>
<reference evidence="2" key="1">
    <citation type="journal article" date="2016" name="Nature">
        <title>Genome evolution in the allotetraploid frog Xenopus laevis.</title>
        <authorList>
            <person name="Session A.M."/>
            <person name="Uno Y."/>
            <person name="Kwon T."/>
            <person name="Chapman J.A."/>
            <person name="Toyoda A."/>
            <person name="Takahashi S."/>
            <person name="Fukui A."/>
            <person name="Hikosaka A."/>
            <person name="Suzuki A."/>
            <person name="Kondo M."/>
            <person name="van Heeringen S.J."/>
            <person name="Quigley I."/>
            <person name="Heinz S."/>
            <person name="Ogino H."/>
            <person name="Ochi H."/>
            <person name="Hellsten U."/>
            <person name="Lyons J.B."/>
            <person name="Simakov O."/>
            <person name="Putnam N."/>
            <person name="Stites J."/>
            <person name="Kuroki Y."/>
            <person name="Tanaka T."/>
            <person name="Michiue T."/>
            <person name="Watanabe M."/>
            <person name="Bogdanovic O."/>
            <person name="Lister R."/>
            <person name="Georgiou G."/>
            <person name="Paranjpe S.S."/>
            <person name="van Kruijsbergen I."/>
            <person name="Shu S."/>
            <person name="Carlson J."/>
            <person name="Kinoshita T."/>
            <person name="Ohta Y."/>
            <person name="Mawaribuchi S."/>
            <person name="Jenkins J."/>
            <person name="Grimwood J."/>
            <person name="Schmutz J."/>
            <person name="Mitros T."/>
            <person name="Mozaffari S.V."/>
            <person name="Suzuki Y."/>
            <person name="Haramoto Y."/>
            <person name="Yamamoto T.S."/>
            <person name="Takagi C."/>
            <person name="Heald R."/>
            <person name="Miller K."/>
            <person name="Haudenschild C."/>
            <person name="Kitzman J."/>
            <person name="Nakayama T."/>
            <person name="Izutsu Y."/>
            <person name="Robert J."/>
            <person name="Fortriede J."/>
            <person name="Burns K."/>
            <person name="Lotay V."/>
            <person name="Karimi K."/>
            <person name="Yasuoka Y."/>
            <person name="Dichmann D.S."/>
            <person name="Flajnik M.F."/>
            <person name="Houston D.W."/>
            <person name="Shendure J."/>
            <person name="DuPasquier L."/>
            <person name="Vize P.D."/>
            <person name="Zorn A.M."/>
            <person name="Ito M."/>
            <person name="Marcotte E.M."/>
            <person name="Wallingford J.B."/>
            <person name="Ito Y."/>
            <person name="Asashima M."/>
            <person name="Ueno N."/>
            <person name="Matsuda Y."/>
            <person name="Veenstra G.J."/>
            <person name="Fujiyama A."/>
            <person name="Harland R.M."/>
            <person name="Taira M."/>
            <person name="Rokhsar D.S."/>
        </authorList>
    </citation>
    <scope>NUCLEOTIDE SEQUENCE [LARGE SCALE GENOMIC DNA]</scope>
    <source>
        <strain evidence="2">J</strain>
    </source>
</reference>
<evidence type="ECO:0000313" key="1">
    <source>
        <dbReference type="EMBL" id="OCT68372.1"/>
    </source>
</evidence>
<accession>A0A974H838</accession>
<evidence type="ECO:0000313" key="2">
    <source>
        <dbReference type="Proteomes" id="UP000694892"/>
    </source>
</evidence>
<protein>
    <submittedName>
        <fullName evidence="1">Uncharacterized protein</fullName>
    </submittedName>
</protein>
<dbReference type="Proteomes" id="UP000694892">
    <property type="component" value="Chromosome 8L"/>
</dbReference>
<sequence length="76" mass="9387">MFSSYIRSTDNIYIYIYNISNIKRCFRLQLPYSHFYIKTVRMYICTVYRDAEQSFKFAFARSRTCRFCMHTKLNSY</sequence>
<dbReference type="EMBL" id="CM004480">
    <property type="protein sequence ID" value="OCT68372.1"/>
    <property type="molecule type" value="Genomic_DNA"/>
</dbReference>